<protein>
    <submittedName>
        <fullName evidence="1">Uncharacterized protein</fullName>
    </submittedName>
</protein>
<dbReference type="RefSeq" id="WP_146429370.1">
    <property type="nucleotide sequence ID" value="NZ_SJPF01000001.1"/>
</dbReference>
<dbReference type="EMBL" id="SJPF01000001">
    <property type="protein sequence ID" value="TWT39179.1"/>
    <property type="molecule type" value="Genomic_DNA"/>
</dbReference>
<dbReference type="Proteomes" id="UP000318878">
    <property type="component" value="Unassembled WGS sequence"/>
</dbReference>
<organism evidence="1 2">
    <name type="scientific">Blastopirellula retiformator</name>
    <dbReference type="NCBI Taxonomy" id="2527970"/>
    <lineage>
        <taxon>Bacteria</taxon>
        <taxon>Pseudomonadati</taxon>
        <taxon>Planctomycetota</taxon>
        <taxon>Planctomycetia</taxon>
        <taxon>Pirellulales</taxon>
        <taxon>Pirellulaceae</taxon>
        <taxon>Blastopirellula</taxon>
    </lineage>
</organism>
<evidence type="ECO:0000313" key="2">
    <source>
        <dbReference type="Proteomes" id="UP000318878"/>
    </source>
</evidence>
<sequence length="61" mass="6448">MSGKPASDSSPSTGGRFLCLCFLALVVAGVTFAVTATLVSIIERKQEARVPFVRDGSRSMK</sequence>
<reference evidence="1 2" key="1">
    <citation type="submission" date="2019-02" db="EMBL/GenBank/DDBJ databases">
        <title>Deep-cultivation of Planctomycetes and their phenomic and genomic characterization uncovers novel biology.</title>
        <authorList>
            <person name="Wiegand S."/>
            <person name="Jogler M."/>
            <person name="Boedeker C."/>
            <person name="Pinto D."/>
            <person name="Vollmers J."/>
            <person name="Rivas-Marin E."/>
            <person name="Kohn T."/>
            <person name="Peeters S.H."/>
            <person name="Heuer A."/>
            <person name="Rast P."/>
            <person name="Oberbeckmann S."/>
            <person name="Bunk B."/>
            <person name="Jeske O."/>
            <person name="Meyerdierks A."/>
            <person name="Storesund J.E."/>
            <person name="Kallscheuer N."/>
            <person name="Luecker S."/>
            <person name="Lage O.M."/>
            <person name="Pohl T."/>
            <person name="Merkel B.J."/>
            <person name="Hornburger P."/>
            <person name="Mueller R.-W."/>
            <person name="Bruemmer F."/>
            <person name="Labrenz M."/>
            <person name="Spormann A.M."/>
            <person name="Op Den Camp H."/>
            <person name="Overmann J."/>
            <person name="Amann R."/>
            <person name="Jetten M.S.M."/>
            <person name="Mascher T."/>
            <person name="Medema M.H."/>
            <person name="Devos D.P."/>
            <person name="Kaster A.-K."/>
            <person name="Ovreas L."/>
            <person name="Rohde M."/>
            <person name="Galperin M.Y."/>
            <person name="Jogler C."/>
        </authorList>
    </citation>
    <scope>NUCLEOTIDE SEQUENCE [LARGE SCALE GENOMIC DNA]</scope>
    <source>
        <strain evidence="1 2">Enr8</strain>
    </source>
</reference>
<evidence type="ECO:0000313" key="1">
    <source>
        <dbReference type="EMBL" id="TWT39179.1"/>
    </source>
</evidence>
<dbReference type="AlphaFoldDB" id="A0A5C5VN79"/>
<proteinExistence type="predicted"/>
<name>A0A5C5VN79_9BACT</name>
<gene>
    <name evidence="1" type="ORF">Enr8_08750</name>
</gene>
<keyword evidence="2" id="KW-1185">Reference proteome</keyword>
<comment type="caution">
    <text evidence="1">The sequence shown here is derived from an EMBL/GenBank/DDBJ whole genome shotgun (WGS) entry which is preliminary data.</text>
</comment>
<accession>A0A5C5VN79</accession>